<dbReference type="OrthoDB" id="6434263at2759"/>
<sequence length="100" mass="11167">MFTNHKTGVLIALSKSLGVMDYNNKYYFTDSHVYGPKGASASDTHGKAYVIQCGSIDDFVRVCKRSTDSVNVQYTLKYIDVHMADGLTDNVNITTEHNMH</sequence>
<reference evidence="1" key="1">
    <citation type="submission" date="2020-07" db="EMBL/GenBank/DDBJ databases">
        <title>Multicomponent nature underlies the extraordinary mechanical properties of spider dragline silk.</title>
        <authorList>
            <person name="Kono N."/>
            <person name="Nakamura H."/>
            <person name="Mori M."/>
            <person name="Yoshida Y."/>
            <person name="Ohtoshi R."/>
            <person name="Malay A.D."/>
            <person name="Moran D.A.P."/>
            <person name="Tomita M."/>
            <person name="Numata K."/>
            <person name="Arakawa K."/>
        </authorList>
    </citation>
    <scope>NUCLEOTIDE SEQUENCE</scope>
</reference>
<evidence type="ECO:0000313" key="1">
    <source>
        <dbReference type="EMBL" id="GFQ96258.1"/>
    </source>
</evidence>
<keyword evidence="1" id="KW-0378">Hydrolase</keyword>
<organism evidence="1 2">
    <name type="scientific">Trichonephila clavata</name>
    <name type="common">Joro spider</name>
    <name type="synonym">Nephila clavata</name>
    <dbReference type="NCBI Taxonomy" id="2740835"/>
    <lineage>
        <taxon>Eukaryota</taxon>
        <taxon>Metazoa</taxon>
        <taxon>Ecdysozoa</taxon>
        <taxon>Arthropoda</taxon>
        <taxon>Chelicerata</taxon>
        <taxon>Arachnida</taxon>
        <taxon>Araneae</taxon>
        <taxon>Araneomorphae</taxon>
        <taxon>Entelegynae</taxon>
        <taxon>Araneoidea</taxon>
        <taxon>Nephilidae</taxon>
        <taxon>Trichonephila</taxon>
    </lineage>
</organism>
<gene>
    <name evidence="1" type="primary">pif1_10</name>
    <name evidence="1" type="ORF">TNCT_436311</name>
</gene>
<dbReference type="EMBL" id="BMAO01024580">
    <property type="protein sequence ID" value="GFQ96258.1"/>
    <property type="molecule type" value="Genomic_DNA"/>
</dbReference>
<proteinExistence type="predicted"/>
<accession>A0A8X6L745</accession>
<keyword evidence="1" id="KW-0347">Helicase</keyword>
<protein>
    <submittedName>
        <fullName evidence="1">ATP-dependent DNA helicase</fullName>
    </submittedName>
</protein>
<dbReference type="Proteomes" id="UP000887116">
    <property type="component" value="Unassembled WGS sequence"/>
</dbReference>
<keyword evidence="2" id="KW-1185">Reference proteome</keyword>
<keyword evidence="1" id="KW-0067">ATP-binding</keyword>
<evidence type="ECO:0000313" key="2">
    <source>
        <dbReference type="Proteomes" id="UP000887116"/>
    </source>
</evidence>
<dbReference type="AlphaFoldDB" id="A0A8X6L745"/>
<comment type="caution">
    <text evidence="1">The sequence shown here is derived from an EMBL/GenBank/DDBJ whole genome shotgun (WGS) entry which is preliminary data.</text>
</comment>
<name>A0A8X6L745_TRICU</name>
<keyword evidence="1" id="KW-0547">Nucleotide-binding</keyword>
<dbReference type="GO" id="GO:0004386">
    <property type="term" value="F:helicase activity"/>
    <property type="evidence" value="ECO:0007669"/>
    <property type="project" value="UniProtKB-KW"/>
</dbReference>